<keyword evidence="1 6" id="KW-0645">Protease</keyword>
<feature type="domain" description="DUF2510" evidence="10">
    <location>
        <begin position="5"/>
        <end position="31"/>
    </location>
</feature>
<keyword evidence="4 6" id="KW-0862">Zinc</keyword>
<keyword evidence="2" id="KW-0479">Metal-binding</keyword>
<evidence type="ECO:0000256" key="6">
    <source>
        <dbReference type="RuleBase" id="RU003983"/>
    </source>
</evidence>
<evidence type="ECO:0000259" key="10">
    <source>
        <dbReference type="Pfam" id="PF10708"/>
    </source>
</evidence>
<evidence type="ECO:0000259" key="9">
    <source>
        <dbReference type="Pfam" id="PF01435"/>
    </source>
</evidence>
<dbReference type="RefSeq" id="WP_345016927.1">
    <property type="nucleotide sequence ID" value="NZ_BAABDO010000004.1"/>
</dbReference>
<keyword evidence="8" id="KW-0812">Transmembrane</keyword>
<comment type="cofactor">
    <cofactor evidence="6">
        <name>Zn(2+)</name>
        <dbReference type="ChEBI" id="CHEBI:29105"/>
    </cofactor>
    <text evidence="6">Binds 1 zinc ion per subunit.</text>
</comment>
<dbReference type="Pfam" id="PF10708">
    <property type="entry name" value="DUF2510"/>
    <property type="match status" value="1"/>
</dbReference>
<organism evidence="11 12">
    <name type="scientific">Actinomadura keratinilytica</name>
    <dbReference type="NCBI Taxonomy" id="547461"/>
    <lineage>
        <taxon>Bacteria</taxon>
        <taxon>Bacillati</taxon>
        <taxon>Actinomycetota</taxon>
        <taxon>Actinomycetes</taxon>
        <taxon>Streptosporangiales</taxon>
        <taxon>Thermomonosporaceae</taxon>
        <taxon>Actinomadura</taxon>
    </lineage>
</organism>
<proteinExistence type="inferred from homology"/>
<evidence type="ECO:0000256" key="7">
    <source>
        <dbReference type="SAM" id="MobiDB-lite"/>
    </source>
</evidence>
<feature type="transmembrane region" description="Helical" evidence="8">
    <location>
        <begin position="281"/>
        <end position="310"/>
    </location>
</feature>
<name>A0ABP7Y0X8_9ACTN</name>
<feature type="transmembrane region" description="Helical" evidence="8">
    <location>
        <begin position="100"/>
        <end position="124"/>
    </location>
</feature>
<accession>A0ABP7Y0X8</accession>
<dbReference type="Pfam" id="PF01435">
    <property type="entry name" value="Peptidase_M48"/>
    <property type="match status" value="1"/>
</dbReference>
<evidence type="ECO:0008006" key="13">
    <source>
        <dbReference type="Google" id="ProtNLM"/>
    </source>
</evidence>
<evidence type="ECO:0000313" key="12">
    <source>
        <dbReference type="Proteomes" id="UP001500266"/>
    </source>
</evidence>
<evidence type="ECO:0000256" key="5">
    <source>
        <dbReference type="ARBA" id="ARBA00023049"/>
    </source>
</evidence>
<feature type="region of interest" description="Disordered" evidence="7">
    <location>
        <begin position="1"/>
        <end position="93"/>
    </location>
</feature>
<evidence type="ECO:0000256" key="3">
    <source>
        <dbReference type="ARBA" id="ARBA00022801"/>
    </source>
</evidence>
<keyword evidence="5 6" id="KW-0482">Metalloprotease</keyword>
<protein>
    <recommendedName>
        <fullName evidence="13">DUF2510 domain-containing protein</fullName>
    </recommendedName>
</protein>
<evidence type="ECO:0000256" key="4">
    <source>
        <dbReference type="ARBA" id="ARBA00022833"/>
    </source>
</evidence>
<comment type="similarity">
    <text evidence="6">Belongs to the peptidase M48 family.</text>
</comment>
<feature type="compositionally biased region" description="Low complexity" evidence="7">
    <location>
        <begin position="58"/>
        <end position="70"/>
    </location>
</feature>
<dbReference type="Proteomes" id="UP001500266">
    <property type="component" value="Unassembled WGS sequence"/>
</dbReference>
<evidence type="ECO:0000256" key="2">
    <source>
        <dbReference type="ARBA" id="ARBA00022723"/>
    </source>
</evidence>
<evidence type="ECO:0000256" key="1">
    <source>
        <dbReference type="ARBA" id="ARBA00022670"/>
    </source>
</evidence>
<feature type="transmembrane region" description="Helical" evidence="8">
    <location>
        <begin position="130"/>
        <end position="150"/>
    </location>
</feature>
<gene>
    <name evidence="11" type="ORF">GCM10022416_04910</name>
</gene>
<evidence type="ECO:0000256" key="8">
    <source>
        <dbReference type="SAM" id="Phobius"/>
    </source>
</evidence>
<keyword evidence="12" id="KW-1185">Reference proteome</keyword>
<evidence type="ECO:0000313" key="11">
    <source>
        <dbReference type="EMBL" id="GAA4128864.1"/>
    </source>
</evidence>
<reference evidence="12" key="1">
    <citation type="journal article" date="2019" name="Int. J. Syst. Evol. Microbiol.">
        <title>The Global Catalogue of Microorganisms (GCM) 10K type strain sequencing project: providing services to taxonomists for standard genome sequencing and annotation.</title>
        <authorList>
            <consortium name="The Broad Institute Genomics Platform"/>
            <consortium name="The Broad Institute Genome Sequencing Center for Infectious Disease"/>
            <person name="Wu L."/>
            <person name="Ma J."/>
        </authorList>
    </citation>
    <scope>NUCLEOTIDE SEQUENCE [LARGE SCALE GENOMIC DNA]</scope>
    <source>
        <strain evidence="12">JCM 17316</strain>
    </source>
</reference>
<dbReference type="Gene3D" id="3.30.2010.10">
    <property type="entry name" value="Metalloproteases ('zincins'), catalytic domain"/>
    <property type="match status" value="1"/>
</dbReference>
<sequence>MSAPPGWYPDPQLMGRERYWDGQSWTDKSRPWTGKAGVMTEHVAPPAPRRPARKTLTRSRGSGSASGRGSLPEKGLSARPRPKAPVAEGPHRPGVWPMTVSLATTVVALAGEAAIVGPLTYAAYLARPPWGAAVPFAAWCGLALLTFLPAARSWTARTRGCREPTGSERSGLRRPWRSLLDRAGLPDERYRLMVTDSDDLNACTSVRGIVAVTTHAASLPAPHLEAVLAHELGHQRGLQALPVFVATHLTVPSRILCWVLRTVWSPVVPMWKRAVAWQRPIGFVLVFLLVAVAASVTLLAALPTALAYAAAALHRLAKTSTDHDADAYAVHLGLGPDLLTAVETHLEKAASEGEFPLPLTRRAHHLRDTLPPA</sequence>
<dbReference type="EMBL" id="BAABDO010000004">
    <property type="protein sequence ID" value="GAA4128864.1"/>
    <property type="molecule type" value="Genomic_DNA"/>
</dbReference>
<keyword evidence="8" id="KW-1133">Transmembrane helix</keyword>
<feature type="domain" description="Peptidase M48" evidence="9">
    <location>
        <begin position="172"/>
        <end position="334"/>
    </location>
</feature>
<keyword evidence="8" id="KW-0472">Membrane</keyword>
<dbReference type="InterPro" id="IPR001915">
    <property type="entry name" value="Peptidase_M48"/>
</dbReference>
<keyword evidence="3 6" id="KW-0378">Hydrolase</keyword>
<dbReference type="InterPro" id="IPR018929">
    <property type="entry name" value="DUF2510"/>
</dbReference>
<comment type="caution">
    <text evidence="11">The sequence shown here is derived from an EMBL/GenBank/DDBJ whole genome shotgun (WGS) entry which is preliminary data.</text>
</comment>